<dbReference type="Pfam" id="PF00337">
    <property type="entry name" value="Gal-bind_lectin"/>
    <property type="match status" value="1"/>
</dbReference>
<dbReference type="InterPro" id="IPR013320">
    <property type="entry name" value="ConA-like_dom_sf"/>
</dbReference>
<dbReference type="PANTHER" id="PTHR11346:SF176">
    <property type="entry name" value="32 KDA BETA-GALACTOSIDE-BINDING LECTIN LEC-3"/>
    <property type="match status" value="1"/>
</dbReference>
<dbReference type="SUPFAM" id="SSF49899">
    <property type="entry name" value="Concanavalin A-like lectins/glucanases"/>
    <property type="match status" value="1"/>
</dbReference>
<evidence type="ECO:0000313" key="6">
    <source>
        <dbReference type="Proteomes" id="UP000192247"/>
    </source>
</evidence>
<evidence type="ECO:0000259" key="4">
    <source>
        <dbReference type="PROSITE" id="PS51304"/>
    </source>
</evidence>
<proteinExistence type="predicted"/>
<dbReference type="STRING" id="418985.A0A1V9WYR0"/>
<evidence type="ECO:0000313" key="5">
    <source>
        <dbReference type="EMBL" id="OQR66354.1"/>
    </source>
</evidence>
<feature type="region of interest" description="Disordered" evidence="3">
    <location>
        <begin position="153"/>
        <end position="238"/>
    </location>
</feature>
<evidence type="ECO:0000256" key="1">
    <source>
        <dbReference type="ARBA" id="ARBA00022734"/>
    </source>
</evidence>
<dbReference type="PROSITE" id="PS51304">
    <property type="entry name" value="GALECTIN"/>
    <property type="match status" value="1"/>
</dbReference>
<evidence type="ECO:0000256" key="2">
    <source>
        <dbReference type="RuleBase" id="RU102079"/>
    </source>
</evidence>
<feature type="non-terminal residue" evidence="5">
    <location>
        <position position="238"/>
    </location>
</feature>
<keyword evidence="6" id="KW-1185">Reference proteome</keyword>
<dbReference type="InParanoid" id="A0A1V9WYR0"/>
<sequence>MTWKFQPVPYVEALKLSPGTQIRVDGCPSPDAATLAVNLQQGPGLNPRSPIILHLAAVFGGPNGEGARVVRNHLVGDQWGVEENHGAPMPFSRGKPFSILVLVQDTHYKIAINGTHFCEFAHRLPYFSCTHLVIDGDLSLNFVEVVPTINDDDSASAPAPSAPPEPGFAPVGNIYPGLPNNYGDNNNYRPPGGSGVPPYPQQAPPYPTAGPPGPGYPPPAYSDLPPYAPPQPGYPVPI</sequence>
<gene>
    <name evidence="5" type="ORF">BIW11_14216</name>
</gene>
<dbReference type="SMART" id="SM00908">
    <property type="entry name" value="Gal-bind_lectin"/>
    <property type="match status" value="1"/>
</dbReference>
<protein>
    <recommendedName>
        <fullName evidence="2">Galectin</fullName>
    </recommendedName>
</protein>
<reference evidence="5 6" key="1">
    <citation type="journal article" date="2017" name="Gigascience">
        <title>Draft genome of the honey bee ectoparasitic mite, Tropilaelaps mercedesae, is shaped by the parasitic life history.</title>
        <authorList>
            <person name="Dong X."/>
            <person name="Armstrong S.D."/>
            <person name="Xia D."/>
            <person name="Makepeace B.L."/>
            <person name="Darby A.C."/>
            <person name="Kadowaki T."/>
        </authorList>
    </citation>
    <scope>NUCLEOTIDE SEQUENCE [LARGE SCALE GENOMIC DNA]</scope>
    <source>
        <strain evidence="5">Wuxi-XJTLU</strain>
    </source>
</reference>
<dbReference type="InterPro" id="IPR001079">
    <property type="entry name" value="Galectin_CRD"/>
</dbReference>
<dbReference type="CDD" id="cd00070">
    <property type="entry name" value="GLECT"/>
    <property type="match status" value="1"/>
</dbReference>
<dbReference type="SMART" id="SM00276">
    <property type="entry name" value="GLECT"/>
    <property type="match status" value="1"/>
</dbReference>
<dbReference type="OrthoDB" id="6251307at2759"/>
<feature type="compositionally biased region" description="Pro residues" evidence="3">
    <location>
        <begin position="197"/>
        <end position="238"/>
    </location>
</feature>
<dbReference type="InterPro" id="IPR044156">
    <property type="entry name" value="Galectin-like"/>
</dbReference>
<dbReference type="AlphaFoldDB" id="A0A1V9WYR0"/>
<feature type="domain" description="Galectin" evidence="4">
    <location>
        <begin position="8"/>
        <end position="146"/>
    </location>
</feature>
<dbReference type="EMBL" id="MNPL01032850">
    <property type="protein sequence ID" value="OQR66354.1"/>
    <property type="molecule type" value="Genomic_DNA"/>
</dbReference>
<organism evidence="5 6">
    <name type="scientific">Tropilaelaps mercedesae</name>
    <dbReference type="NCBI Taxonomy" id="418985"/>
    <lineage>
        <taxon>Eukaryota</taxon>
        <taxon>Metazoa</taxon>
        <taxon>Ecdysozoa</taxon>
        <taxon>Arthropoda</taxon>
        <taxon>Chelicerata</taxon>
        <taxon>Arachnida</taxon>
        <taxon>Acari</taxon>
        <taxon>Parasitiformes</taxon>
        <taxon>Mesostigmata</taxon>
        <taxon>Gamasina</taxon>
        <taxon>Dermanyssoidea</taxon>
        <taxon>Laelapidae</taxon>
        <taxon>Tropilaelaps</taxon>
    </lineage>
</organism>
<dbReference type="GO" id="GO:0016936">
    <property type="term" value="F:galactoside binding"/>
    <property type="evidence" value="ECO:0007669"/>
    <property type="project" value="TreeGrafter"/>
</dbReference>
<comment type="caution">
    <text evidence="5">The sequence shown here is derived from an EMBL/GenBank/DDBJ whole genome shotgun (WGS) entry which is preliminary data.</text>
</comment>
<evidence type="ECO:0000256" key="3">
    <source>
        <dbReference type="SAM" id="MobiDB-lite"/>
    </source>
</evidence>
<accession>A0A1V9WYR0</accession>
<name>A0A1V9WYR0_9ACAR</name>
<dbReference type="GO" id="GO:0030246">
    <property type="term" value="F:carbohydrate binding"/>
    <property type="evidence" value="ECO:0007669"/>
    <property type="project" value="UniProtKB-UniRule"/>
</dbReference>
<dbReference type="Gene3D" id="2.60.120.200">
    <property type="match status" value="1"/>
</dbReference>
<dbReference type="PANTHER" id="PTHR11346">
    <property type="entry name" value="GALECTIN"/>
    <property type="match status" value="1"/>
</dbReference>
<dbReference type="Proteomes" id="UP000192247">
    <property type="component" value="Unassembled WGS sequence"/>
</dbReference>
<keyword evidence="1 2" id="KW-0430">Lectin</keyword>